<dbReference type="Gene3D" id="3.90.1150.10">
    <property type="entry name" value="Aspartate Aminotransferase, domain 1"/>
    <property type="match status" value="1"/>
</dbReference>
<accession>A0A918HQ17</accession>
<proteinExistence type="predicted"/>
<organism evidence="1 2">
    <name type="scientific">Streptomyces phaeofaciens</name>
    <dbReference type="NCBI Taxonomy" id="68254"/>
    <lineage>
        <taxon>Bacteria</taxon>
        <taxon>Bacillati</taxon>
        <taxon>Actinomycetota</taxon>
        <taxon>Actinomycetes</taxon>
        <taxon>Kitasatosporales</taxon>
        <taxon>Streptomycetaceae</taxon>
        <taxon>Streptomyces</taxon>
    </lineage>
</organism>
<protein>
    <submittedName>
        <fullName evidence="1">Uncharacterized protein</fullName>
    </submittedName>
</protein>
<dbReference type="Proteomes" id="UP000646776">
    <property type="component" value="Unassembled WGS sequence"/>
</dbReference>
<dbReference type="AlphaFoldDB" id="A0A918HQ17"/>
<reference evidence="1" key="1">
    <citation type="journal article" date="2014" name="Int. J. Syst. Evol. Microbiol.">
        <title>Complete genome sequence of Corynebacterium casei LMG S-19264T (=DSM 44701T), isolated from a smear-ripened cheese.</title>
        <authorList>
            <consortium name="US DOE Joint Genome Institute (JGI-PGF)"/>
            <person name="Walter F."/>
            <person name="Albersmeier A."/>
            <person name="Kalinowski J."/>
            <person name="Ruckert C."/>
        </authorList>
    </citation>
    <scope>NUCLEOTIDE SEQUENCE</scope>
    <source>
        <strain evidence="1">JCM 4125</strain>
    </source>
</reference>
<dbReference type="EMBL" id="BMSA01000040">
    <property type="protein sequence ID" value="GGT92205.1"/>
    <property type="molecule type" value="Genomic_DNA"/>
</dbReference>
<gene>
    <name evidence="1" type="ORF">GCM10010226_82800</name>
</gene>
<dbReference type="SUPFAM" id="SSF53383">
    <property type="entry name" value="PLP-dependent transferases"/>
    <property type="match status" value="1"/>
</dbReference>
<dbReference type="RefSeq" id="WP_189717781.1">
    <property type="nucleotide sequence ID" value="NZ_BMSA01000040.1"/>
</dbReference>
<evidence type="ECO:0000313" key="1">
    <source>
        <dbReference type="EMBL" id="GGT92205.1"/>
    </source>
</evidence>
<dbReference type="InterPro" id="IPR015422">
    <property type="entry name" value="PyrdxlP-dep_Trfase_small"/>
</dbReference>
<evidence type="ECO:0000313" key="2">
    <source>
        <dbReference type="Proteomes" id="UP000646776"/>
    </source>
</evidence>
<name>A0A918HQ17_9ACTN</name>
<sequence length="195" mass="21666">MGAGSDSGIPEGHPLARYAVTGAGLKLRINPLAAALTHDQLARLDAHLAGREEIAAHLTRELGQISGLEVTPLPEGVKSPWYALTATYRPDQLGGLPLDRFHQALMAEEATQFDLPGSTRPLNQLPLYQHPSHLFPGYPNTRSRYREGDFPVAEKAHTHTIKLPVWHREQDLELAEQYVSAARKVSEHHKELLWL</sequence>
<dbReference type="InterPro" id="IPR015424">
    <property type="entry name" value="PyrdxlP-dep_Trfase"/>
</dbReference>
<dbReference type="InterPro" id="IPR000653">
    <property type="entry name" value="DegT/StrS_aminotransferase"/>
</dbReference>
<dbReference type="Pfam" id="PF01041">
    <property type="entry name" value="DegT_DnrJ_EryC1"/>
    <property type="match status" value="1"/>
</dbReference>
<comment type="caution">
    <text evidence="1">The sequence shown here is derived from an EMBL/GenBank/DDBJ whole genome shotgun (WGS) entry which is preliminary data.</text>
</comment>
<keyword evidence="2" id="KW-1185">Reference proteome</keyword>
<reference evidence="1" key="2">
    <citation type="submission" date="2020-09" db="EMBL/GenBank/DDBJ databases">
        <authorList>
            <person name="Sun Q."/>
            <person name="Ohkuma M."/>
        </authorList>
    </citation>
    <scope>NUCLEOTIDE SEQUENCE</scope>
    <source>
        <strain evidence="1">JCM 4125</strain>
    </source>
</reference>